<organism evidence="1 2">
    <name type="scientific">Megasphaera stantonii</name>
    <dbReference type="NCBI Taxonomy" id="2144175"/>
    <lineage>
        <taxon>Bacteria</taxon>
        <taxon>Bacillati</taxon>
        <taxon>Bacillota</taxon>
        <taxon>Negativicutes</taxon>
        <taxon>Veillonellales</taxon>
        <taxon>Veillonellaceae</taxon>
        <taxon>Megasphaera</taxon>
    </lineage>
</organism>
<accession>A0A346AZH9</accession>
<gene>
    <name evidence="1" type="ORF">DKB62_06705</name>
</gene>
<dbReference type="EMBL" id="CP029462">
    <property type="protein sequence ID" value="AXL21272.1"/>
    <property type="molecule type" value="Genomic_DNA"/>
</dbReference>
<protein>
    <submittedName>
        <fullName evidence="1">DUF370 domain-containing protein</fullName>
    </submittedName>
</protein>
<evidence type="ECO:0000313" key="1">
    <source>
        <dbReference type="EMBL" id="AXL21272.1"/>
    </source>
</evidence>
<dbReference type="Proteomes" id="UP000254337">
    <property type="component" value="Chromosome"/>
</dbReference>
<sequence>MYLHIGGQKMIDIRRIVAMFKAHPRKMNKSNPLRQYYRPLVLLDGMDEGQIRCYIVTEECIYASPITLETIIGRYKRLFSSKGPVQRL</sequence>
<proteinExistence type="predicted"/>
<evidence type="ECO:0000313" key="2">
    <source>
        <dbReference type="Proteomes" id="UP000254337"/>
    </source>
</evidence>
<dbReference type="OrthoDB" id="9811390at2"/>
<dbReference type="AlphaFoldDB" id="A0A346AZH9"/>
<dbReference type="KEGG" id="meg:DKB62_06705"/>
<name>A0A346AZH9_9FIRM</name>
<keyword evidence="2" id="KW-1185">Reference proteome</keyword>
<reference evidence="1 2" key="1">
    <citation type="submission" date="2018-05" db="EMBL/GenBank/DDBJ databases">
        <title>Complete genome sequence of Megasphaera sp. AJH120T, isolated from the ceca of a chicken.</title>
        <authorList>
            <person name="Maki J."/>
            <person name="Looft T."/>
        </authorList>
    </citation>
    <scope>NUCLEOTIDE SEQUENCE [LARGE SCALE GENOMIC DNA]</scope>
    <source>
        <strain evidence="1 2">AJH120</strain>
    </source>
</reference>